<dbReference type="Pfam" id="PF01902">
    <property type="entry name" value="Diphthami_syn_2"/>
    <property type="match status" value="1"/>
</dbReference>
<dbReference type="GO" id="GO:0017178">
    <property type="term" value="F:diphthine-ammonia ligase activity"/>
    <property type="evidence" value="ECO:0007669"/>
    <property type="project" value="TreeGrafter"/>
</dbReference>
<dbReference type="Proteomes" id="UP000320811">
    <property type="component" value="Unassembled WGS sequence"/>
</dbReference>
<feature type="domain" description="Diphthamide synthase" evidence="1">
    <location>
        <begin position="3"/>
        <end position="215"/>
    </location>
</feature>
<evidence type="ECO:0000313" key="3">
    <source>
        <dbReference type="Proteomes" id="UP000320811"/>
    </source>
</evidence>
<accession>A0A561PB96</accession>
<dbReference type="RefSeq" id="WP_145673314.1">
    <property type="nucleotide sequence ID" value="NZ_VIWO01000009.1"/>
</dbReference>
<comment type="caution">
    <text evidence="2">The sequence shown here is derived from an EMBL/GenBank/DDBJ whole genome shotgun (WGS) entry which is preliminary data.</text>
</comment>
<evidence type="ECO:0000259" key="1">
    <source>
        <dbReference type="Pfam" id="PF01902"/>
    </source>
</evidence>
<dbReference type="SUPFAM" id="SSF52402">
    <property type="entry name" value="Adenine nucleotide alpha hydrolases-like"/>
    <property type="match status" value="1"/>
</dbReference>
<dbReference type="OrthoDB" id="3572539at2"/>
<reference evidence="2 3" key="1">
    <citation type="submission" date="2019-06" db="EMBL/GenBank/DDBJ databases">
        <title>Sorghum-associated microbial communities from plants grown in Nebraska, USA.</title>
        <authorList>
            <person name="Schachtman D."/>
        </authorList>
    </citation>
    <scope>NUCLEOTIDE SEQUENCE [LARGE SCALE GENOMIC DNA]</scope>
    <source>
        <strain evidence="2 3">1209</strain>
    </source>
</reference>
<dbReference type="Gene3D" id="3.40.50.620">
    <property type="entry name" value="HUPs"/>
    <property type="match status" value="1"/>
</dbReference>
<dbReference type="PANTHER" id="PTHR12196:SF2">
    <property type="entry name" value="DIPHTHINE--AMMONIA LIGASE"/>
    <property type="match status" value="1"/>
</dbReference>
<keyword evidence="3" id="KW-1185">Reference proteome</keyword>
<dbReference type="PANTHER" id="PTHR12196">
    <property type="entry name" value="DOMAIN OF UNKNOWN FUNCTION 71 DUF71 -CONTAINING PROTEIN"/>
    <property type="match status" value="1"/>
</dbReference>
<dbReference type="InterPro" id="IPR014729">
    <property type="entry name" value="Rossmann-like_a/b/a_fold"/>
</dbReference>
<dbReference type="AlphaFoldDB" id="A0A561PB96"/>
<dbReference type="InterPro" id="IPR030662">
    <property type="entry name" value="DPH6/MJ0570"/>
</dbReference>
<sequence length="226" mass="25699">MHKAVVLWTGGKDCNLALYQAKVMGYEIVSLITFAMENARFRAHSIKIIEAQSIALGIPHTIIHLQEPYKEAYEEAIIGIRDQYQIDTIVTGDIAEVHGNTNWITERSKPAGVNVLIPLWHAERQQVLHQLFSAGFKVIFSCVKEPWFGPGWLGRELNRDIVTELNKIHELTDLDICGEQGEYHTLVLDGPLYKKEITIDSFTPQKEEVIRFMDIIGISLQEKQST</sequence>
<proteinExistence type="predicted"/>
<protein>
    <submittedName>
        <fullName evidence="2">Uncharacterized protein (TIGR00290 family)</fullName>
    </submittedName>
</protein>
<evidence type="ECO:0000313" key="2">
    <source>
        <dbReference type="EMBL" id="TWF35306.1"/>
    </source>
</evidence>
<dbReference type="NCBIfam" id="TIGR00290">
    <property type="entry name" value="MJ0570_dom"/>
    <property type="match status" value="1"/>
</dbReference>
<dbReference type="Gene3D" id="3.90.1490.10">
    <property type="entry name" value="putative n-type atp pyrophosphatase, domain 2"/>
    <property type="match status" value="1"/>
</dbReference>
<organism evidence="2 3">
    <name type="scientific">Chitinophaga polysaccharea</name>
    <dbReference type="NCBI Taxonomy" id="1293035"/>
    <lineage>
        <taxon>Bacteria</taxon>
        <taxon>Pseudomonadati</taxon>
        <taxon>Bacteroidota</taxon>
        <taxon>Chitinophagia</taxon>
        <taxon>Chitinophagales</taxon>
        <taxon>Chitinophagaceae</taxon>
        <taxon>Chitinophaga</taxon>
    </lineage>
</organism>
<dbReference type="CDD" id="cd01994">
    <property type="entry name" value="AANH_PF0828-like"/>
    <property type="match status" value="1"/>
</dbReference>
<name>A0A561PB96_9BACT</name>
<dbReference type="InterPro" id="IPR002761">
    <property type="entry name" value="Diphthami_syn_dom"/>
</dbReference>
<dbReference type="GO" id="GO:0017183">
    <property type="term" value="P:protein histidyl modification to diphthamide"/>
    <property type="evidence" value="ECO:0007669"/>
    <property type="project" value="TreeGrafter"/>
</dbReference>
<gene>
    <name evidence="2" type="ORF">FHW36_10995</name>
</gene>
<dbReference type="EMBL" id="VIWO01000009">
    <property type="protein sequence ID" value="TWF35306.1"/>
    <property type="molecule type" value="Genomic_DNA"/>
</dbReference>